<dbReference type="AlphaFoldDB" id="A0A383DA51"/>
<organism evidence="1">
    <name type="scientific">marine metagenome</name>
    <dbReference type="NCBI Taxonomy" id="408172"/>
    <lineage>
        <taxon>unclassified sequences</taxon>
        <taxon>metagenomes</taxon>
        <taxon>ecological metagenomes</taxon>
    </lineage>
</organism>
<proteinExistence type="predicted"/>
<sequence length="22" mass="2538">RDLRFNDSLVVKVEGSMQCIEV</sequence>
<accession>A0A383DA51</accession>
<reference evidence="1" key="1">
    <citation type="submission" date="2018-05" db="EMBL/GenBank/DDBJ databases">
        <authorList>
            <person name="Lanie J.A."/>
            <person name="Ng W.-L."/>
            <person name="Kazmierczak K.M."/>
            <person name="Andrzejewski T.M."/>
            <person name="Davidsen T.M."/>
            <person name="Wayne K.J."/>
            <person name="Tettelin H."/>
            <person name="Glass J.I."/>
            <person name="Rusch D."/>
            <person name="Podicherti R."/>
            <person name="Tsui H.-C.T."/>
            <person name="Winkler M.E."/>
        </authorList>
    </citation>
    <scope>NUCLEOTIDE SEQUENCE</scope>
</reference>
<feature type="non-terminal residue" evidence="1">
    <location>
        <position position="1"/>
    </location>
</feature>
<name>A0A383DA51_9ZZZZ</name>
<gene>
    <name evidence="1" type="ORF">METZ01_LOCUS494251</name>
</gene>
<evidence type="ECO:0000313" key="1">
    <source>
        <dbReference type="EMBL" id="SVE41397.1"/>
    </source>
</evidence>
<protein>
    <submittedName>
        <fullName evidence="1">Uncharacterized protein</fullName>
    </submittedName>
</protein>
<dbReference type="EMBL" id="UINC01215623">
    <property type="protein sequence ID" value="SVE41397.1"/>
    <property type="molecule type" value="Genomic_DNA"/>
</dbReference>